<keyword evidence="10" id="KW-0902">Two-component regulatory system</keyword>
<evidence type="ECO:0000256" key="9">
    <source>
        <dbReference type="ARBA" id="ARBA00022840"/>
    </source>
</evidence>
<dbReference type="CDD" id="cd00088">
    <property type="entry name" value="HPT"/>
    <property type="match status" value="1"/>
</dbReference>
<dbReference type="InterPro" id="IPR036890">
    <property type="entry name" value="HATPase_C_sf"/>
</dbReference>
<evidence type="ECO:0000256" key="4">
    <source>
        <dbReference type="ARBA" id="ARBA00022500"/>
    </source>
</evidence>
<sequence length="695" mass="73624">MNISDPTETFRQEARELLDQLEAGLLDLEQDPSNADLINSTFRALHTIKGSGAMFGFTAVAEFVHDFETAFDRVRKGESEANAALIGVALDAKDHIHLLIENPDAPIDGGAAILMALRASLDGGTSGAHAEPAPVEPAVAAPAAASTATSQAKGWRLTFYLPADALIYGTNPELLLAELAQIGPTNVLALTDRIPDLEVMDPEVSYLGWQVDLAVADDPTAAIDDVFLFLRDNMDLTLVPLAAEAPSGAGVEISLEDVMPEAPFVAEPPAPAPAVASEVAPVAKPAPVAKKTKPAEKAEADKPQATSLRVPAERLDELMDRVGELVIAQARLSQIAASSSDAGLKTIAEELERLSSGLRDTTMGIRMVPIGTIFSRFRRLVHDLSNELGKQIEFITTGEETELDKTVIERLADPLVHLIRNSVDHGLESAEKRVAAGKDPKGTVRLSAVYSGAEVAISVIDDGAGLNHERIRAKAEENGLILPEAKLTEQELNHLIFAPGFSTAKEVTALSGRGVGMDVVKRTIDGLRGTIDVATTPGKGSVFTLRLPLTLAIIDGMLIRVGGGRYTIPLAAVEECVELPAGVEANAKGRNFLDIRGSLVPYLRLREVFGLKGQGDEHEKVVIVSSGEGRVGLVVDQIIGNNQTVIKQLSKLHSGIKSFSGATILGDGTVALILDTAHLVASGQSYVERNLGRAA</sequence>
<protein>
    <recommendedName>
        <fullName evidence="3">Chemotaxis protein CheA</fullName>
        <ecNumber evidence="2">2.7.13.3</ecNumber>
    </recommendedName>
</protein>
<dbReference type="GO" id="GO:0005737">
    <property type="term" value="C:cytoplasm"/>
    <property type="evidence" value="ECO:0007669"/>
    <property type="project" value="InterPro"/>
</dbReference>
<dbReference type="STRING" id="361041.VW35_14130"/>
<dbReference type="PROSITE" id="PS50894">
    <property type="entry name" value="HPT"/>
    <property type="match status" value="1"/>
</dbReference>
<keyword evidence="8" id="KW-0418">Kinase</keyword>
<dbReference type="SUPFAM" id="SSF47384">
    <property type="entry name" value="Homodimeric domain of signal transducing histidine kinase"/>
    <property type="match status" value="1"/>
</dbReference>
<dbReference type="Gene3D" id="2.30.30.40">
    <property type="entry name" value="SH3 Domains"/>
    <property type="match status" value="1"/>
</dbReference>
<reference evidence="17 18" key="1">
    <citation type="submission" date="2015-03" db="EMBL/GenBank/DDBJ databases">
        <authorList>
            <person name="Hassan Y.I."/>
            <person name="Lepp D."/>
            <person name="Zhou T."/>
        </authorList>
    </citation>
    <scope>NUCLEOTIDE SEQUENCE [LARGE SCALE GENOMIC DNA]</scope>
    <source>
        <strain evidence="17 18">GH2-10</strain>
    </source>
</reference>
<evidence type="ECO:0000259" key="16">
    <source>
        <dbReference type="PROSITE" id="PS50894"/>
    </source>
</evidence>
<feature type="region of interest" description="Disordered" evidence="13">
    <location>
        <begin position="285"/>
        <end position="306"/>
    </location>
</feature>
<dbReference type="AlphaFoldDB" id="A0A0F5L6G7"/>
<dbReference type="Gene3D" id="3.30.565.10">
    <property type="entry name" value="Histidine kinase-like ATPase, C-terminal domain"/>
    <property type="match status" value="1"/>
</dbReference>
<dbReference type="Pfam" id="PF02518">
    <property type="entry name" value="HATPase_c"/>
    <property type="match status" value="1"/>
</dbReference>
<dbReference type="RefSeq" id="WP_046143711.1">
    <property type="nucleotide sequence ID" value="NZ_LAJG01000024.1"/>
</dbReference>
<dbReference type="InterPro" id="IPR036641">
    <property type="entry name" value="HPT_dom_sf"/>
</dbReference>
<dbReference type="InterPro" id="IPR036097">
    <property type="entry name" value="HisK_dim/P_sf"/>
</dbReference>
<evidence type="ECO:0000256" key="5">
    <source>
        <dbReference type="ARBA" id="ARBA00022553"/>
    </source>
</evidence>
<dbReference type="PROSITE" id="PS50109">
    <property type="entry name" value="HIS_KIN"/>
    <property type="match status" value="1"/>
</dbReference>
<dbReference type="PANTHER" id="PTHR43395:SF10">
    <property type="entry name" value="CHEMOTAXIS PROTEIN CHEA"/>
    <property type="match status" value="1"/>
</dbReference>
<evidence type="ECO:0000256" key="11">
    <source>
        <dbReference type="ARBA" id="ARBA00035100"/>
    </source>
</evidence>
<dbReference type="Pfam" id="PF01584">
    <property type="entry name" value="CheW"/>
    <property type="match status" value="1"/>
</dbReference>
<dbReference type="Pfam" id="PF02895">
    <property type="entry name" value="H-kinase_dim"/>
    <property type="match status" value="1"/>
</dbReference>
<evidence type="ECO:0000259" key="15">
    <source>
        <dbReference type="PROSITE" id="PS50851"/>
    </source>
</evidence>
<dbReference type="InterPro" id="IPR005467">
    <property type="entry name" value="His_kinase_dom"/>
</dbReference>
<dbReference type="OrthoDB" id="9803176at2"/>
<organism evidence="17 18">
    <name type="scientific">Devosia soli</name>
    <dbReference type="NCBI Taxonomy" id="361041"/>
    <lineage>
        <taxon>Bacteria</taxon>
        <taxon>Pseudomonadati</taxon>
        <taxon>Pseudomonadota</taxon>
        <taxon>Alphaproteobacteria</taxon>
        <taxon>Hyphomicrobiales</taxon>
        <taxon>Devosiaceae</taxon>
        <taxon>Devosia</taxon>
    </lineage>
</organism>
<dbReference type="InterPro" id="IPR008207">
    <property type="entry name" value="Sig_transdc_His_kin_Hpt_dom"/>
</dbReference>
<dbReference type="PANTHER" id="PTHR43395">
    <property type="entry name" value="SENSOR HISTIDINE KINASE CHEA"/>
    <property type="match status" value="1"/>
</dbReference>
<dbReference type="InterPro" id="IPR004358">
    <property type="entry name" value="Sig_transdc_His_kin-like_C"/>
</dbReference>
<dbReference type="CDD" id="cd00731">
    <property type="entry name" value="CheA_reg"/>
    <property type="match status" value="1"/>
</dbReference>
<evidence type="ECO:0000313" key="18">
    <source>
        <dbReference type="Proteomes" id="UP000033514"/>
    </source>
</evidence>
<dbReference type="SMART" id="SM01231">
    <property type="entry name" value="H-kinase_dim"/>
    <property type="match status" value="1"/>
</dbReference>
<dbReference type="InterPro" id="IPR036061">
    <property type="entry name" value="CheW-like_dom_sf"/>
</dbReference>
<dbReference type="InterPro" id="IPR051315">
    <property type="entry name" value="Bact_Chemotaxis_CheA"/>
</dbReference>
<dbReference type="GO" id="GO:0000155">
    <property type="term" value="F:phosphorelay sensor kinase activity"/>
    <property type="evidence" value="ECO:0007669"/>
    <property type="project" value="InterPro"/>
</dbReference>
<dbReference type="SMART" id="SM00073">
    <property type="entry name" value="HPT"/>
    <property type="match status" value="1"/>
</dbReference>
<dbReference type="EC" id="2.7.13.3" evidence="2"/>
<evidence type="ECO:0000313" key="17">
    <source>
        <dbReference type="EMBL" id="KKB77789.1"/>
    </source>
</evidence>
<evidence type="ECO:0000256" key="1">
    <source>
        <dbReference type="ARBA" id="ARBA00000085"/>
    </source>
</evidence>
<evidence type="ECO:0000256" key="6">
    <source>
        <dbReference type="ARBA" id="ARBA00022679"/>
    </source>
</evidence>
<feature type="modified residue" description="Phosphohistidine" evidence="12">
    <location>
        <position position="46"/>
    </location>
</feature>
<evidence type="ECO:0000256" key="7">
    <source>
        <dbReference type="ARBA" id="ARBA00022741"/>
    </source>
</evidence>
<dbReference type="InterPro" id="IPR002545">
    <property type="entry name" value="CheW-lke_dom"/>
</dbReference>
<dbReference type="InterPro" id="IPR003594">
    <property type="entry name" value="HATPase_dom"/>
</dbReference>
<evidence type="ECO:0000256" key="12">
    <source>
        <dbReference type="PROSITE-ProRule" id="PRU00110"/>
    </source>
</evidence>
<dbReference type="Pfam" id="PF01627">
    <property type="entry name" value="Hpt"/>
    <property type="match status" value="1"/>
</dbReference>
<dbReference type="PRINTS" id="PR00344">
    <property type="entry name" value="BCTRLSENSOR"/>
</dbReference>
<dbReference type="GO" id="GO:0005524">
    <property type="term" value="F:ATP binding"/>
    <property type="evidence" value="ECO:0007669"/>
    <property type="project" value="UniProtKB-KW"/>
</dbReference>
<feature type="domain" description="Histidine kinase" evidence="14">
    <location>
        <begin position="303"/>
        <end position="551"/>
    </location>
</feature>
<feature type="domain" description="CheW-like" evidence="15">
    <location>
        <begin position="553"/>
        <end position="685"/>
    </location>
</feature>
<dbReference type="SUPFAM" id="SSF47226">
    <property type="entry name" value="Histidine-containing phosphotransfer domain, HPT domain"/>
    <property type="match status" value="1"/>
</dbReference>
<dbReference type="SMART" id="SM00260">
    <property type="entry name" value="CheW"/>
    <property type="match status" value="1"/>
</dbReference>
<keyword evidence="7" id="KW-0547">Nucleotide-binding</keyword>
<feature type="compositionally biased region" description="Basic and acidic residues" evidence="13">
    <location>
        <begin position="293"/>
        <end position="302"/>
    </location>
</feature>
<evidence type="ECO:0000259" key="14">
    <source>
        <dbReference type="PROSITE" id="PS50109"/>
    </source>
</evidence>
<evidence type="ECO:0000256" key="3">
    <source>
        <dbReference type="ARBA" id="ARBA00021495"/>
    </source>
</evidence>
<dbReference type="Gene3D" id="1.10.287.560">
    <property type="entry name" value="Histidine kinase CheA-like, homodimeric domain"/>
    <property type="match status" value="1"/>
</dbReference>
<evidence type="ECO:0000256" key="10">
    <source>
        <dbReference type="ARBA" id="ARBA00023012"/>
    </source>
</evidence>
<dbReference type="PROSITE" id="PS50851">
    <property type="entry name" value="CHEW"/>
    <property type="match status" value="1"/>
</dbReference>
<keyword evidence="9" id="KW-0067">ATP-binding</keyword>
<keyword evidence="4" id="KW-0145">Chemotaxis</keyword>
<dbReference type="EMBL" id="LAJG01000024">
    <property type="protein sequence ID" value="KKB77789.1"/>
    <property type="molecule type" value="Genomic_DNA"/>
</dbReference>
<evidence type="ECO:0000256" key="2">
    <source>
        <dbReference type="ARBA" id="ARBA00012438"/>
    </source>
</evidence>
<comment type="catalytic activity">
    <reaction evidence="1">
        <text>ATP + protein L-histidine = ADP + protein N-phospho-L-histidine.</text>
        <dbReference type="EC" id="2.7.13.3"/>
    </reaction>
</comment>
<dbReference type="InterPro" id="IPR004105">
    <property type="entry name" value="CheA-like_dim"/>
</dbReference>
<dbReference type="Proteomes" id="UP000033514">
    <property type="component" value="Unassembled WGS sequence"/>
</dbReference>
<dbReference type="InterPro" id="IPR037006">
    <property type="entry name" value="CheA-like_homodim_sf"/>
</dbReference>
<comment type="function">
    <text evidence="11">Involved in the transmission of sensory signals from the chemoreceptors to the flagellar motors. CheA is autophosphorylated; it can transfer its phosphate group to either CheB or CheY.</text>
</comment>
<dbReference type="GO" id="GO:0006935">
    <property type="term" value="P:chemotaxis"/>
    <property type="evidence" value="ECO:0007669"/>
    <property type="project" value="UniProtKB-KW"/>
</dbReference>
<dbReference type="Gene3D" id="1.20.120.160">
    <property type="entry name" value="HPT domain"/>
    <property type="match status" value="1"/>
</dbReference>
<proteinExistence type="predicted"/>
<gene>
    <name evidence="17" type="ORF">VW35_14130</name>
</gene>
<dbReference type="SUPFAM" id="SSF50341">
    <property type="entry name" value="CheW-like"/>
    <property type="match status" value="1"/>
</dbReference>
<dbReference type="FunFam" id="3.30.565.10:FF:000016">
    <property type="entry name" value="Chemotaxis protein CheA, putative"/>
    <property type="match status" value="1"/>
</dbReference>
<dbReference type="CDD" id="cd16916">
    <property type="entry name" value="HATPase_CheA-like"/>
    <property type="match status" value="1"/>
</dbReference>
<feature type="domain" description="HPt" evidence="16">
    <location>
        <begin position="1"/>
        <end position="103"/>
    </location>
</feature>
<keyword evidence="6" id="KW-0808">Transferase</keyword>
<accession>A0A0F5L6G7</accession>
<name>A0A0F5L6G7_9HYPH</name>
<dbReference type="PATRIC" id="fig|361041.3.peg.2212"/>
<comment type="caution">
    <text evidence="17">The sequence shown here is derived from an EMBL/GenBank/DDBJ whole genome shotgun (WGS) entry which is preliminary data.</text>
</comment>
<evidence type="ECO:0000256" key="8">
    <source>
        <dbReference type="ARBA" id="ARBA00022777"/>
    </source>
</evidence>
<keyword evidence="18" id="KW-1185">Reference proteome</keyword>
<dbReference type="SMART" id="SM00387">
    <property type="entry name" value="HATPase_c"/>
    <property type="match status" value="1"/>
</dbReference>
<keyword evidence="5 12" id="KW-0597">Phosphoprotein</keyword>
<dbReference type="SUPFAM" id="SSF55874">
    <property type="entry name" value="ATPase domain of HSP90 chaperone/DNA topoisomerase II/histidine kinase"/>
    <property type="match status" value="1"/>
</dbReference>
<evidence type="ECO:0000256" key="13">
    <source>
        <dbReference type="SAM" id="MobiDB-lite"/>
    </source>
</evidence>